<dbReference type="InterPro" id="IPR005186">
    <property type="entry name" value="FlaG"/>
</dbReference>
<dbReference type="InterPro" id="IPR035924">
    <property type="entry name" value="FlaG-like_sf"/>
</dbReference>
<evidence type="ECO:0000313" key="3">
    <source>
        <dbReference type="Proteomes" id="UP000593737"/>
    </source>
</evidence>
<dbReference type="Gene3D" id="3.30.160.170">
    <property type="entry name" value="FlaG-like"/>
    <property type="match status" value="1"/>
</dbReference>
<proteinExistence type="predicted"/>
<feature type="region of interest" description="Disordered" evidence="1">
    <location>
        <begin position="1"/>
        <end position="43"/>
    </location>
</feature>
<name>A0A7S8FFG6_9BACT</name>
<feature type="compositionally biased region" description="Basic and acidic residues" evidence="1">
    <location>
        <begin position="24"/>
        <end position="36"/>
    </location>
</feature>
<dbReference type="KEGG" id="nkf:Nkreftii_002615"/>
<feature type="compositionally biased region" description="Polar residues" evidence="1">
    <location>
        <begin position="1"/>
        <end position="23"/>
    </location>
</feature>
<keyword evidence="2" id="KW-0969">Cilium</keyword>
<dbReference type="AlphaFoldDB" id="A0A7S8FFG6"/>
<evidence type="ECO:0000313" key="2">
    <source>
        <dbReference type="EMBL" id="QPD04841.1"/>
    </source>
</evidence>
<dbReference type="PANTHER" id="PTHR37166:SF1">
    <property type="entry name" value="PROTEIN FLAG"/>
    <property type="match status" value="1"/>
</dbReference>
<accession>A0A7S8FFG6</accession>
<evidence type="ECO:0000256" key="1">
    <source>
        <dbReference type="SAM" id="MobiDB-lite"/>
    </source>
</evidence>
<protein>
    <submittedName>
        <fullName evidence="2">Flagellar protein FlaG</fullName>
    </submittedName>
</protein>
<reference evidence="2 3" key="1">
    <citation type="journal article" date="2020" name="ISME J.">
        <title>Enrichment and physiological characterization of a novel comammox Nitrospira indicates ammonium inhibition of complete nitrification.</title>
        <authorList>
            <person name="Sakoula D."/>
            <person name="Koch H."/>
            <person name="Frank J."/>
            <person name="Jetten M.S.M."/>
            <person name="van Kessel M.A.H.J."/>
            <person name="Lucker S."/>
        </authorList>
    </citation>
    <scope>NUCLEOTIDE SEQUENCE [LARGE SCALE GENOMIC DNA]</scope>
    <source>
        <strain evidence="2">Comreactor17</strain>
    </source>
</reference>
<keyword evidence="2" id="KW-0966">Cell projection</keyword>
<dbReference type="Pfam" id="PF03646">
    <property type="entry name" value="FlaG"/>
    <property type="match status" value="1"/>
</dbReference>
<keyword evidence="2" id="KW-0282">Flagellum</keyword>
<dbReference type="SUPFAM" id="SSF160214">
    <property type="entry name" value="FlaG-like"/>
    <property type="match status" value="1"/>
</dbReference>
<dbReference type="Proteomes" id="UP000593737">
    <property type="component" value="Chromosome"/>
</dbReference>
<organism evidence="2 3">
    <name type="scientific">Candidatus Nitrospira kreftii</name>
    <dbReference type="NCBI Taxonomy" id="2652173"/>
    <lineage>
        <taxon>Bacteria</taxon>
        <taxon>Pseudomonadati</taxon>
        <taxon>Nitrospirota</taxon>
        <taxon>Nitrospiria</taxon>
        <taxon>Nitrospirales</taxon>
        <taxon>Nitrospiraceae</taxon>
        <taxon>Nitrospira</taxon>
    </lineage>
</organism>
<dbReference type="PANTHER" id="PTHR37166">
    <property type="entry name" value="PROTEIN FLAG"/>
    <property type="match status" value="1"/>
</dbReference>
<sequence>MITNVTSKVNLPDTASRSSQLDTPSRHERLSEHPRGSDFTFTSPADRVALEHAVSKVRESFQQSGSRLQIEVDPDLKRVVVKILNGESGEVIRQIPPQEVIDLAKNLSGPKGLLLGEHV</sequence>
<dbReference type="EMBL" id="CP047423">
    <property type="protein sequence ID" value="QPD04841.1"/>
    <property type="molecule type" value="Genomic_DNA"/>
</dbReference>
<gene>
    <name evidence="2" type="ORF">Nkreftii_002615</name>
</gene>